<evidence type="ECO:0000256" key="6">
    <source>
        <dbReference type="ARBA" id="ARBA00022918"/>
    </source>
</evidence>
<feature type="non-terminal residue" evidence="8">
    <location>
        <position position="114"/>
    </location>
</feature>
<sequence>MYLAVADLAVSSVLLKETDGVQRPIYFVSKALNGPETRYTLMKKTILALIAAIKRLAPYFQAHPVTVFTTQPLATILRNPMASGRITKWSLLMGNMMWNSSLGQTSRVRHWRIS</sequence>
<keyword evidence="9" id="KW-1185">Reference proteome</keyword>
<dbReference type="AlphaFoldDB" id="A0A9P0Z6N9"/>
<dbReference type="Proteomes" id="UP001152484">
    <property type="component" value="Unassembled WGS sequence"/>
</dbReference>
<organism evidence="8 9">
    <name type="scientific">Cuscuta europaea</name>
    <name type="common">European dodder</name>
    <dbReference type="NCBI Taxonomy" id="41803"/>
    <lineage>
        <taxon>Eukaryota</taxon>
        <taxon>Viridiplantae</taxon>
        <taxon>Streptophyta</taxon>
        <taxon>Embryophyta</taxon>
        <taxon>Tracheophyta</taxon>
        <taxon>Spermatophyta</taxon>
        <taxon>Magnoliopsida</taxon>
        <taxon>eudicotyledons</taxon>
        <taxon>Gunneridae</taxon>
        <taxon>Pentapetalae</taxon>
        <taxon>asterids</taxon>
        <taxon>lamiids</taxon>
        <taxon>Solanales</taxon>
        <taxon>Convolvulaceae</taxon>
        <taxon>Cuscuteae</taxon>
        <taxon>Cuscuta</taxon>
        <taxon>Cuscuta subgen. Cuscuta</taxon>
    </lineage>
</organism>
<feature type="domain" description="Reverse transcriptase RNase H-like" evidence="7">
    <location>
        <begin position="5"/>
        <end position="93"/>
    </location>
</feature>
<evidence type="ECO:0000256" key="3">
    <source>
        <dbReference type="ARBA" id="ARBA00022722"/>
    </source>
</evidence>
<dbReference type="EMBL" id="CAMAPE010000020">
    <property type="protein sequence ID" value="CAH9089052.1"/>
    <property type="molecule type" value="Genomic_DNA"/>
</dbReference>
<evidence type="ECO:0000256" key="2">
    <source>
        <dbReference type="ARBA" id="ARBA00022695"/>
    </source>
</evidence>
<dbReference type="PANTHER" id="PTHR48475">
    <property type="entry name" value="RIBONUCLEASE H"/>
    <property type="match status" value="1"/>
</dbReference>
<evidence type="ECO:0000313" key="9">
    <source>
        <dbReference type="Proteomes" id="UP001152484"/>
    </source>
</evidence>
<keyword evidence="6" id="KW-0695">RNA-directed DNA polymerase</keyword>
<keyword evidence="4" id="KW-0255">Endonuclease</keyword>
<name>A0A9P0Z6N9_CUSEU</name>
<evidence type="ECO:0000313" key="8">
    <source>
        <dbReference type="EMBL" id="CAH9089052.1"/>
    </source>
</evidence>
<gene>
    <name evidence="8" type="ORF">CEURO_LOCUS10700</name>
</gene>
<comment type="caution">
    <text evidence="8">The sequence shown here is derived from an EMBL/GenBank/DDBJ whole genome shotgun (WGS) entry which is preliminary data.</text>
</comment>
<keyword evidence="2" id="KW-0548">Nucleotidyltransferase</keyword>
<evidence type="ECO:0000256" key="1">
    <source>
        <dbReference type="ARBA" id="ARBA00022679"/>
    </source>
</evidence>
<dbReference type="GO" id="GO:0003964">
    <property type="term" value="F:RNA-directed DNA polymerase activity"/>
    <property type="evidence" value="ECO:0007669"/>
    <property type="project" value="UniProtKB-KW"/>
</dbReference>
<protein>
    <recommendedName>
        <fullName evidence="7">Reverse transcriptase RNase H-like domain-containing protein</fullName>
    </recommendedName>
</protein>
<reference evidence="8" key="1">
    <citation type="submission" date="2022-07" db="EMBL/GenBank/DDBJ databases">
        <authorList>
            <person name="Macas J."/>
            <person name="Novak P."/>
            <person name="Neumann P."/>
        </authorList>
    </citation>
    <scope>NUCLEOTIDE SEQUENCE</scope>
</reference>
<accession>A0A9P0Z6N9</accession>
<keyword evidence="5" id="KW-0378">Hydrolase</keyword>
<dbReference type="GO" id="GO:0004519">
    <property type="term" value="F:endonuclease activity"/>
    <property type="evidence" value="ECO:0007669"/>
    <property type="project" value="UniProtKB-KW"/>
</dbReference>
<dbReference type="Pfam" id="PF17917">
    <property type="entry name" value="RT_RNaseH"/>
    <property type="match status" value="1"/>
</dbReference>
<evidence type="ECO:0000259" key="7">
    <source>
        <dbReference type="Pfam" id="PF17917"/>
    </source>
</evidence>
<dbReference type="PANTHER" id="PTHR48475:SF2">
    <property type="entry name" value="RIBONUCLEASE H"/>
    <property type="match status" value="1"/>
</dbReference>
<keyword evidence="1" id="KW-0808">Transferase</keyword>
<dbReference type="OrthoDB" id="1938451at2759"/>
<proteinExistence type="predicted"/>
<dbReference type="GO" id="GO:0016787">
    <property type="term" value="F:hydrolase activity"/>
    <property type="evidence" value="ECO:0007669"/>
    <property type="project" value="UniProtKB-KW"/>
</dbReference>
<evidence type="ECO:0000256" key="4">
    <source>
        <dbReference type="ARBA" id="ARBA00022759"/>
    </source>
</evidence>
<keyword evidence="3" id="KW-0540">Nuclease</keyword>
<dbReference type="InterPro" id="IPR041373">
    <property type="entry name" value="RT_RNaseH"/>
</dbReference>
<evidence type="ECO:0000256" key="5">
    <source>
        <dbReference type="ARBA" id="ARBA00022801"/>
    </source>
</evidence>
<dbReference type="SUPFAM" id="SSF56672">
    <property type="entry name" value="DNA/RNA polymerases"/>
    <property type="match status" value="1"/>
</dbReference>
<dbReference type="InterPro" id="IPR043502">
    <property type="entry name" value="DNA/RNA_pol_sf"/>
</dbReference>